<evidence type="ECO:0000313" key="2">
    <source>
        <dbReference type="Proteomes" id="UP001482620"/>
    </source>
</evidence>
<sequence length="128" mass="14692">MKEKKKKKKQLQTFKSSKGAITWSLLPTTENHMLLLLAKFSPNQFTLPRPDWWRDTNCAHLLLPQQAVQPANMNQQVQHLPITPAAGNPFGCGFKINVYRQRRGTGKFSKFPNPRQKKFTAVFTAVKK</sequence>
<proteinExistence type="predicted"/>
<comment type="caution">
    <text evidence="1">The sequence shown here is derived from an EMBL/GenBank/DDBJ whole genome shotgun (WGS) entry which is preliminary data.</text>
</comment>
<gene>
    <name evidence="1" type="ORF">ILYODFUR_014266</name>
</gene>
<protein>
    <submittedName>
        <fullName evidence="1">Uncharacterized protein</fullName>
    </submittedName>
</protein>
<evidence type="ECO:0000313" key="1">
    <source>
        <dbReference type="EMBL" id="MEQ2221288.1"/>
    </source>
</evidence>
<accession>A0ABV0SP30</accession>
<dbReference type="Proteomes" id="UP001482620">
    <property type="component" value="Unassembled WGS sequence"/>
</dbReference>
<keyword evidence="2" id="KW-1185">Reference proteome</keyword>
<organism evidence="1 2">
    <name type="scientific">Ilyodon furcidens</name>
    <name type="common">goldbreast splitfin</name>
    <dbReference type="NCBI Taxonomy" id="33524"/>
    <lineage>
        <taxon>Eukaryota</taxon>
        <taxon>Metazoa</taxon>
        <taxon>Chordata</taxon>
        <taxon>Craniata</taxon>
        <taxon>Vertebrata</taxon>
        <taxon>Euteleostomi</taxon>
        <taxon>Actinopterygii</taxon>
        <taxon>Neopterygii</taxon>
        <taxon>Teleostei</taxon>
        <taxon>Neoteleostei</taxon>
        <taxon>Acanthomorphata</taxon>
        <taxon>Ovalentaria</taxon>
        <taxon>Atherinomorphae</taxon>
        <taxon>Cyprinodontiformes</taxon>
        <taxon>Goodeidae</taxon>
        <taxon>Ilyodon</taxon>
    </lineage>
</organism>
<name>A0ABV0SP30_9TELE</name>
<dbReference type="EMBL" id="JAHRIQ010001196">
    <property type="protein sequence ID" value="MEQ2221288.1"/>
    <property type="molecule type" value="Genomic_DNA"/>
</dbReference>
<reference evidence="1 2" key="1">
    <citation type="submission" date="2021-06" db="EMBL/GenBank/DDBJ databases">
        <authorList>
            <person name="Palmer J.M."/>
        </authorList>
    </citation>
    <scope>NUCLEOTIDE SEQUENCE [LARGE SCALE GENOMIC DNA]</scope>
    <source>
        <strain evidence="2">if_2019</strain>
        <tissue evidence="1">Muscle</tissue>
    </source>
</reference>